<reference evidence="1 2" key="1">
    <citation type="journal article" date="2021" name="Elife">
        <title>Chloroplast acquisition without the gene transfer in kleptoplastic sea slugs, Plakobranchus ocellatus.</title>
        <authorList>
            <person name="Maeda T."/>
            <person name="Takahashi S."/>
            <person name="Yoshida T."/>
            <person name="Shimamura S."/>
            <person name="Takaki Y."/>
            <person name="Nagai Y."/>
            <person name="Toyoda A."/>
            <person name="Suzuki Y."/>
            <person name="Arimoto A."/>
            <person name="Ishii H."/>
            <person name="Satoh N."/>
            <person name="Nishiyama T."/>
            <person name="Hasebe M."/>
            <person name="Maruyama T."/>
            <person name="Minagawa J."/>
            <person name="Obokata J."/>
            <person name="Shigenobu S."/>
        </authorList>
    </citation>
    <scope>NUCLEOTIDE SEQUENCE [LARGE SCALE GENOMIC DNA]</scope>
</reference>
<dbReference type="PANTHER" id="PTHR37162">
    <property type="entry name" value="HAT FAMILY DIMERISATION DOMAINCONTAINING PROTEIN-RELATED"/>
    <property type="match status" value="1"/>
</dbReference>
<sequence>MLIDTFYYLEGSSLRKAEFQSLQIFHDVKDNKILKHVSKRWLSLKKFVKPFAMVKKEATQVNFTEDFCLKSDDDIIIADDAREFPEAAPMSSEEKIEFFCNVRRFFYRRASPTSRRK</sequence>
<evidence type="ECO:0000313" key="2">
    <source>
        <dbReference type="Proteomes" id="UP000762676"/>
    </source>
</evidence>
<accession>A0AAV4J9G4</accession>
<protein>
    <submittedName>
        <fullName evidence="1">Uncharacterized protein</fullName>
    </submittedName>
</protein>
<keyword evidence="2" id="KW-1185">Reference proteome</keyword>
<dbReference type="EMBL" id="BMAT01013644">
    <property type="protein sequence ID" value="GFS17241.1"/>
    <property type="molecule type" value="Genomic_DNA"/>
</dbReference>
<comment type="caution">
    <text evidence="1">The sequence shown here is derived from an EMBL/GenBank/DDBJ whole genome shotgun (WGS) entry which is preliminary data.</text>
</comment>
<dbReference type="Proteomes" id="UP000762676">
    <property type="component" value="Unassembled WGS sequence"/>
</dbReference>
<gene>
    <name evidence="1" type="ORF">ElyMa_006817500</name>
</gene>
<proteinExistence type="predicted"/>
<dbReference type="AlphaFoldDB" id="A0AAV4J9G4"/>
<evidence type="ECO:0000313" key="1">
    <source>
        <dbReference type="EMBL" id="GFS17241.1"/>
    </source>
</evidence>
<dbReference type="PANTHER" id="PTHR37162:SF10">
    <property type="entry name" value="DUF4371 DOMAIN-CONTAINING PROTEIN"/>
    <property type="match status" value="1"/>
</dbReference>
<name>A0AAV4J9G4_9GAST</name>
<organism evidence="1 2">
    <name type="scientific">Elysia marginata</name>
    <dbReference type="NCBI Taxonomy" id="1093978"/>
    <lineage>
        <taxon>Eukaryota</taxon>
        <taxon>Metazoa</taxon>
        <taxon>Spiralia</taxon>
        <taxon>Lophotrochozoa</taxon>
        <taxon>Mollusca</taxon>
        <taxon>Gastropoda</taxon>
        <taxon>Heterobranchia</taxon>
        <taxon>Euthyneura</taxon>
        <taxon>Panpulmonata</taxon>
        <taxon>Sacoglossa</taxon>
        <taxon>Placobranchoidea</taxon>
        <taxon>Plakobranchidae</taxon>
        <taxon>Elysia</taxon>
    </lineage>
</organism>